<feature type="transmembrane region" description="Helical" evidence="1">
    <location>
        <begin position="44"/>
        <end position="67"/>
    </location>
</feature>
<evidence type="ECO:0000313" key="2">
    <source>
        <dbReference type="EMBL" id="VAW82150.1"/>
    </source>
</evidence>
<keyword evidence="1" id="KW-1133">Transmembrane helix</keyword>
<dbReference type="EMBL" id="UOFL01000238">
    <property type="protein sequence ID" value="VAW82150.1"/>
    <property type="molecule type" value="Genomic_DNA"/>
</dbReference>
<name>A0A3B0YZL3_9ZZZZ</name>
<feature type="transmembrane region" description="Helical" evidence="1">
    <location>
        <begin position="87"/>
        <end position="111"/>
    </location>
</feature>
<protein>
    <submittedName>
        <fullName evidence="2">Uncharacterized protein</fullName>
    </submittedName>
</protein>
<feature type="transmembrane region" description="Helical" evidence="1">
    <location>
        <begin position="18"/>
        <end position="38"/>
    </location>
</feature>
<reference evidence="2" key="1">
    <citation type="submission" date="2018-06" db="EMBL/GenBank/DDBJ databases">
        <authorList>
            <person name="Zhirakovskaya E."/>
        </authorList>
    </citation>
    <scope>NUCLEOTIDE SEQUENCE</scope>
</reference>
<organism evidence="2">
    <name type="scientific">hydrothermal vent metagenome</name>
    <dbReference type="NCBI Taxonomy" id="652676"/>
    <lineage>
        <taxon>unclassified sequences</taxon>
        <taxon>metagenomes</taxon>
        <taxon>ecological metagenomes</taxon>
    </lineage>
</organism>
<proteinExistence type="predicted"/>
<gene>
    <name evidence="2" type="ORF">MNBD_GAMMA12-1006</name>
</gene>
<dbReference type="AlphaFoldDB" id="A0A3B0YZL3"/>
<sequence length="117" mass="13199">MLKFYVKFASVLAPYRKLIALIGIFCLLVVIVILAEGLNETTSAIIFLCLSISLLSVLLYSVSQYFLNFPTSIGDTKGLIKRFRLRVRLVVAWIFSVVMTVVIIKIVFLSLRVVKLN</sequence>
<keyword evidence="1" id="KW-0472">Membrane</keyword>
<keyword evidence="1" id="KW-0812">Transmembrane</keyword>
<accession>A0A3B0YZL3</accession>
<evidence type="ECO:0000256" key="1">
    <source>
        <dbReference type="SAM" id="Phobius"/>
    </source>
</evidence>